<dbReference type="PANTHER" id="PTHR30545">
    <property type="entry name" value="SUGAR FERMENTATION STIMULATION PROTEIN A"/>
    <property type="match status" value="1"/>
</dbReference>
<name>X1JMT8_9ZZZZ</name>
<evidence type="ECO:0000313" key="2">
    <source>
        <dbReference type="EMBL" id="GAH82775.1"/>
    </source>
</evidence>
<dbReference type="EMBL" id="BARU01036950">
    <property type="protein sequence ID" value="GAH82775.1"/>
    <property type="molecule type" value="Genomic_DNA"/>
</dbReference>
<protein>
    <recommendedName>
        <fullName evidence="1">SfsA N-terminal OB domain-containing protein</fullName>
    </recommendedName>
</protein>
<feature type="domain" description="SfsA N-terminal OB" evidence="1">
    <location>
        <begin position="20"/>
        <end position="82"/>
    </location>
</feature>
<dbReference type="InterPro" id="IPR005224">
    <property type="entry name" value="SfsA"/>
</dbReference>
<sequence length="103" mass="11987">MNNVKIPLLEIPNLNEGIFLTRPNRFVSEIKYKNEIKLGHIHDPGRLKELLIKGKEVLFTDSRGKLDYYVKAVKHQNEWILIDTALHSKIALRVFTHLPETSK</sequence>
<feature type="non-terminal residue" evidence="2">
    <location>
        <position position="103"/>
    </location>
</feature>
<gene>
    <name evidence="2" type="ORF">S03H2_57628</name>
</gene>
<evidence type="ECO:0000259" key="1">
    <source>
        <dbReference type="Pfam" id="PF17746"/>
    </source>
</evidence>
<dbReference type="AlphaFoldDB" id="X1JMT8"/>
<proteinExistence type="predicted"/>
<dbReference type="Pfam" id="PF17746">
    <property type="entry name" value="SfsA_N"/>
    <property type="match status" value="1"/>
</dbReference>
<dbReference type="GO" id="GO:0003677">
    <property type="term" value="F:DNA binding"/>
    <property type="evidence" value="ECO:0007669"/>
    <property type="project" value="InterPro"/>
</dbReference>
<reference evidence="2" key="1">
    <citation type="journal article" date="2014" name="Front. Microbiol.">
        <title>High frequency of phylogenetically diverse reductive dehalogenase-homologous genes in deep subseafloor sedimentary metagenomes.</title>
        <authorList>
            <person name="Kawai M."/>
            <person name="Futagami T."/>
            <person name="Toyoda A."/>
            <person name="Takaki Y."/>
            <person name="Nishi S."/>
            <person name="Hori S."/>
            <person name="Arai W."/>
            <person name="Tsubouchi T."/>
            <person name="Morono Y."/>
            <person name="Uchiyama I."/>
            <person name="Ito T."/>
            <person name="Fujiyama A."/>
            <person name="Inagaki F."/>
            <person name="Takami H."/>
        </authorList>
    </citation>
    <scope>NUCLEOTIDE SEQUENCE</scope>
    <source>
        <strain evidence="2">Expedition CK06-06</strain>
    </source>
</reference>
<dbReference type="Gene3D" id="2.40.50.580">
    <property type="match status" value="1"/>
</dbReference>
<organism evidence="2">
    <name type="scientific">marine sediment metagenome</name>
    <dbReference type="NCBI Taxonomy" id="412755"/>
    <lineage>
        <taxon>unclassified sequences</taxon>
        <taxon>metagenomes</taxon>
        <taxon>ecological metagenomes</taxon>
    </lineage>
</organism>
<dbReference type="PANTHER" id="PTHR30545:SF2">
    <property type="entry name" value="SUGAR FERMENTATION STIMULATION PROTEIN A"/>
    <property type="match status" value="1"/>
</dbReference>
<dbReference type="InterPro" id="IPR041465">
    <property type="entry name" value="SfsA_N"/>
</dbReference>
<accession>X1JMT8</accession>
<comment type="caution">
    <text evidence="2">The sequence shown here is derived from an EMBL/GenBank/DDBJ whole genome shotgun (WGS) entry which is preliminary data.</text>
</comment>